<reference evidence="1" key="1">
    <citation type="submission" date="2021-06" db="EMBL/GenBank/DDBJ databases">
        <authorList>
            <person name="Kallberg Y."/>
            <person name="Tangrot J."/>
            <person name="Rosling A."/>
        </authorList>
    </citation>
    <scope>NUCLEOTIDE SEQUENCE</scope>
    <source>
        <strain evidence="1">MA453B</strain>
    </source>
</reference>
<organism evidence="1 2">
    <name type="scientific">Dentiscutata erythropus</name>
    <dbReference type="NCBI Taxonomy" id="1348616"/>
    <lineage>
        <taxon>Eukaryota</taxon>
        <taxon>Fungi</taxon>
        <taxon>Fungi incertae sedis</taxon>
        <taxon>Mucoromycota</taxon>
        <taxon>Glomeromycotina</taxon>
        <taxon>Glomeromycetes</taxon>
        <taxon>Diversisporales</taxon>
        <taxon>Gigasporaceae</taxon>
        <taxon>Dentiscutata</taxon>
    </lineage>
</organism>
<dbReference type="Proteomes" id="UP000789405">
    <property type="component" value="Unassembled WGS sequence"/>
</dbReference>
<keyword evidence="2" id="KW-1185">Reference proteome</keyword>
<feature type="non-terminal residue" evidence="1">
    <location>
        <position position="105"/>
    </location>
</feature>
<accession>A0A9N9KI55</accession>
<dbReference type="AlphaFoldDB" id="A0A9N9KI55"/>
<sequence length="105" mass="11671">CGSKEGNFQYVESSEDIPGTMETTLGLLEISDKNLYLKIGDNQILQTYFDNEGLGTIVLTGDLETKIDKITILKDNQIVDIADADKYEISLPPRQIFNDDPTSVL</sequence>
<evidence type="ECO:0000313" key="2">
    <source>
        <dbReference type="Proteomes" id="UP000789405"/>
    </source>
</evidence>
<comment type="caution">
    <text evidence="1">The sequence shown here is derived from an EMBL/GenBank/DDBJ whole genome shotgun (WGS) entry which is preliminary data.</text>
</comment>
<gene>
    <name evidence="1" type="ORF">DERYTH_LOCUS28440</name>
</gene>
<evidence type="ECO:0000313" key="1">
    <source>
        <dbReference type="EMBL" id="CAG8828191.1"/>
    </source>
</evidence>
<feature type="non-terminal residue" evidence="1">
    <location>
        <position position="1"/>
    </location>
</feature>
<proteinExistence type="predicted"/>
<dbReference type="EMBL" id="CAJVPY010070997">
    <property type="protein sequence ID" value="CAG8828191.1"/>
    <property type="molecule type" value="Genomic_DNA"/>
</dbReference>
<protein>
    <submittedName>
        <fullName evidence="1">15819_t:CDS:1</fullName>
    </submittedName>
</protein>
<name>A0A9N9KI55_9GLOM</name>